<dbReference type="GO" id="GO:0030687">
    <property type="term" value="C:preribosome, large subunit precursor"/>
    <property type="evidence" value="ECO:0007669"/>
    <property type="project" value="TreeGrafter"/>
</dbReference>
<keyword evidence="4" id="KW-1185">Reference proteome</keyword>
<name>A0A8K0UXS3_9AGAR</name>
<dbReference type="InterPro" id="IPR019434">
    <property type="entry name" value="DUF2423"/>
</dbReference>
<evidence type="ECO:0000313" key="3">
    <source>
        <dbReference type="EMBL" id="KAH8106236.1"/>
    </source>
</evidence>
<feature type="compositionally biased region" description="Low complexity" evidence="1">
    <location>
        <begin position="93"/>
        <end position="104"/>
    </location>
</feature>
<feature type="compositionally biased region" description="Basic residues" evidence="1">
    <location>
        <begin position="137"/>
        <end position="148"/>
    </location>
</feature>
<feature type="compositionally biased region" description="Acidic residues" evidence="1">
    <location>
        <begin position="50"/>
        <end position="66"/>
    </location>
</feature>
<feature type="domain" description="DUF2423" evidence="2">
    <location>
        <begin position="1"/>
        <end position="42"/>
    </location>
</feature>
<comment type="caution">
    <text evidence="3">The sequence shown here is derived from an EMBL/GenBank/DDBJ whole genome shotgun (WGS) entry which is preliminary data.</text>
</comment>
<protein>
    <recommendedName>
        <fullName evidence="2">DUF2423 domain-containing protein</fullName>
    </recommendedName>
</protein>
<dbReference type="EMBL" id="JAEVFJ010000003">
    <property type="protein sequence ID" value="KAH8106236.1"/>
    <property type="molecule type" value="Genomic_DNA"/>
</dbReference>
<accession>A0A8K0UXS3</accession>
<evidence type="ECO:0000313" key="4">
    <source>
        <dbReference type="Proteomes" id="UP000813824"/>
    </source>
</evidence>
<feature type="region of interest" description="Disordered" evidence="1">
    <location>
        <begin position="1"/>
        <end position="21"/>
    </location>
</feature>
<dbReference type="Pfam" id="PF10338">
    <property type="entry name" value="YBL028C_N"/>
    <property type="match status" value="1"/>
</dbReference>
<dbReference type="Proteomes" id="UP000813824">
    <property type="component" value="Unassembled WGS sequence"/>
</dbReference>
<feature type="region of interest" description="Disordered" evidence="1">
    <location>
        <begin position="39"/>
        <end position="148"/>
    </location>
</feature>
<dbReference type="PANTHER" id="PTHR28219">
    <property type="entry name" value="UPF0642 PROTEIN YBL028C"/>
    <property type="match status" value="1"/>
</dbReference>
<proteinExistence type="predicted"/>
<reference evidence="3" key="1">
    <citation type="journal article" date="2021" name="New Phytol.">
        <title>Evolutionary innovations through gain and loss of genes in the ectomycorrhizal Boletales.</title>
        <authorList>
            <person name="Wu G."/>
            <person name="Miyauchi S."/>
            <person name="Morin E."/>
            <person name="Kuo A."/>
            <person name="Drula E."/>
            <person name="Varga T."/>
            <person name="Kohler A."/>
            <person name="Feng B."/>
            <person name="Cao Y."/>
            <person name="Lipzen A."/>
            <person name="Daum C."/>
            <person name="Hundley H."/>
            <person name="Pangilinan J."/>
            <person name="Johnson J."/>
            <person name="Barry K."/>
            <person name="LaButti K."/>
            <person name="Ng V."/>
            <person name="Ahrendt S."/>
            <person name="Min B."/>
            <person name="Choi I.G."/>
            <person name="Park H."/>
            <person name="Plett J.M."/>
            <person name="Magnuson J."/>
            <person name="Spatafora J.W."/>
            <person name="Nagy L.G."/>
            <person name="Henrissat B."/>
            <person name="Grigoriev I.V."/>
            <person name="Yang Z.L."/>
            <person name="Xu J."/>
            <person name="Martin F.M."/>
        </authorList>
    </citation>
    <scope>NUCLEOTIDE SEQUENCE</scope>
    <source>
        <strain evidence="3">KKN 215</strain>
    </source>
</reference>
<organism evidence="3 4">
    <name type="scientific">Cristinia sonorae</name>
    <dbReference type="NCBI Taxonomy" id="1940300"/>
    <lineage>
        <taxon>Eukaryota</taxon>
        <taxon>Fungi</taxon>
        <taxon>Dikarya</taxon>
        <taxon>Basidiomycota</taxon>
        <taxon>Agaricomycotina</taxon>
        <taxon>Agaricomycetes</taxon>
        <taxon>Agaricomycetidae</taxon>
        <taxon>Agaricales</taxon>
        <taxon>Pleurotineae</taxon>
        <taxon>Stephanosporaceae</taxon>
        <taxon>Cristinia</taxon>
    </lineage>
</organism>
<dbReference type="AlphaFoldDB" id="A0A8K0UXS3"/>
<dbReference type="OrthoDB" id="4087970at2759"/>
<evidence type="ECO:0000259" key="2">
    <source>
        <dbReference type="Pfam" id="PF10338"/>
    </source>
</evidence>
<gene>
    <name evidence="3" type="ORF">BXZ70DRAFT_426096</name>
</gene>
<dbReference type="PANTHER" id="PTHR28219:SF1">
    <property type="entry name" value="UPF0642 PROTEIN YBL028C"/>
    <property type="match status" value="1"/>
</dbReference>
<sequence length="148" mass="16200">MAKSTRSKVKRHFRAKKREEGVYAATEAARLHRLSMKLKVLTTTDKDGDVEVTEDAEGDDEREEEEGAGKEQTAGKSGDADAMELDGAQPGASSSSSIKRISTSGPRNSGREQWRLAHGLTAKPKIKGMNRQGGIAARRRAGRSHRRR</sequence>
<evidence type="ECO:0000256" key="1">
    <source>
        <dbReference type="SAM" id="MobiDB-lite"/>
    </source>
</evidence>
<feature type="compositionally biased region" description="Basic residues" evidence="1">
    <location>
        <begin position="1"/>
        <end position="16"/>
    </location>
</feature>